<gene>
    <name evidence="2" type="ORF">BZB76_5452</name>
</gene>
<keyword evidence="3" id="KW-1185">Reference proteome</keyword>
<feature type="transmembrane region" description="Helical" evidence="1">
    <location>
        <begin position="42"/>
        <end position="65"/>
    </location>
</feature>
<proteinExistence type="predicted"/>
<name>A0A495QGD4_9ACTN</name>
<accession>A0A495QGD4</accession>
<dbReference type="EMBL" id="RBWU01000006">
    <property type="protein sequence ID" value="RKS70972.1"/>
    <property type="molecule type" value="Genomic_DNA"/>
</dbReference>
<keyword evidence="1" id="KW-1133">Transmembrane helix</keyword>
<evidence type="ECO:0000313" key="2">
    <source>
        <dbReference type="EMBL" id="RKS70972.1"/>
    </source>
</evidence>
<dbReference type="Gene3D" id="6.10.340.10">
    <property type="match status" value="1"/>
</dbReference>
<protein>
    <submittedName>
        <fullName evidence="2">HAMP domain-containing protein</fullName>
    </submittedName>
</protein>
<keyword evidence="1" id="KW-0472">Membrane</keyword>
<reference evidence="2 3" key="1">
    <citation type="submission" date="2018-10" db="EMBL/GenBank/DDBJ databases">
        <title>Genomic Encyclopedia of Archaeal and Bacterial Type Strains, Phase II (KMG-II): from individual species to whole genera.</title>
        <authorList>
            <person name="Goeker M."/>
        </authorList>
    </citation>
    <scope>NUCLEOTIDE SEQUENCE [LARGE SCALE GENOMIC DNA]</scope>
    <source>
        <strain evidence="2 3">DSM 43383</strain>
    </source>
</reference>
<dbReference type="RefSeq" id="WP_211343206.1">
    <property type="nucleotide sequence ID" value="NZ_RBWU01000006.1"/>
</dbReference>
<comment type="caution">
    <text evidence="2">The sequence shown here is derived from an EMBL/GenBank/DDBJ whole genome shotgun (WGS) entry which is preliminary data.</text>
</comment>
<sequence>MSVPCFDLKAEDCAARMAGTPIETADSVSTWRERQQAQAHEFLVQAGTALAIMLVVSLALGWFVAGRVLRPLRTMTTTVQTISARNVRERLAFDGPATS</sequence>
<evidence type="ECO:0000313" key="3">
    <source>
        <dbReference type="Proteomes" id="UP000274601"/>
    </source>
</evidence>
<dbReference type="AlphaFoldDB" id="A0A495QGD4"/>
<organism evidence="2 3">
    <name type="scientific">Actinomadura pelletieri DSM 43383</name>
    <dbReference type="NCBI Taxonomy" id="1120940"/>
    <lineage>
        <taxon>Bacteria</taxon>
        <taxon>Bacillati</taxon>
        <taxon>Actinomycetota</taxon>
        <taxon>Actinomycetes</taxon>
        <taxon>Streptosporangiales</taxon>
        <taxon>Thermomonosporaceae</taxon>
        <taxon>Actinomadura</taxon>
    </lineage>
</organism>
<evidence type="ECO:0000256" key="1">
    <source>
        <dbReference type="SAM" id="Phobius"/>
    </source>
</evidence>
<keyword evidence="1" id="KW-0812">Transmembrane</keyword>
<dbReference type="Proteomes" id="UP000274601">
    <property type="component" value="Unassembled WGS sequence"/>
</dbReference>